<dbReference type="AlphaFoldDB" id="A0AAD4MT77"/>
<feature type="compositionally biased region" description="Basic residues" evidence="1">
    <location>
        <begin position="10"/>
        <end position="46"/>
    </location>
</feature>
<evidence type="ECO:0000256" key="1">
    <source>
        <dbReference type="SAM" id="MobiDB-lite"/>
    </source>
</evidence>
<name>A0AAD4MT77_9BILA</name>
<evidence type="ECO:0000313" key="3">
    <source>
        <dbReference type="Proteomes" id="UP001201812"/>
    </source>
</evidence>
<dbReference type="CDD" id="cd01040">
    <property type="entry name" value="Mb-like"/>
    <property type="match status" value="1"/>
</dbReference>
<dbReference type="InterPro" id="IPR044399">
    <property type="entry name" value="Mb-like_M"/>
</dbReference>
<dbReference type="SUPFAM" id="SSF46458">
    <property type="entry name" value="Globin-like"/>
    <property type="match status" value="1"/>
</dbReference>
<keyword evidence="3" id="KW-1185">Reference proteome</keyword>
<dbReference type="Gene3D" id="1.10.490.10">
    <property type="entry name" value="Globins"/>
    <property type="match status" value="1"/>
</dbReference>
<organism evidence="2 3">
    <name type="scientific">Ditylenchus destructor</name>
    <dbReference type="NCBI Taxonomy" id="166010"/>
    <lineage>
        <taxon>Eukaryota</taxon>
        <taxon>Metazoa</taxon>
        <taxon>Ecdysozoa</taxon>
        <taxon>Nematoda</taxon>
        <taxon>Chromadorea</taxon>
        <taxon>Rhabditida</taxon>
        <taxon>Tylenchina</taxon>
        <taxon>Tylenchomorpha</taxon>
        <taxon>Sphaerularioidea</taxon>
        <taxon>Anguinidae</taxon>
        <taxon>Anguininae</taxon>
        <taxon>Ditylenchus</taxon>
    </lineage>
</organism>
<sequence length="526" mass="58068">MMAGAAAHLHYNKRKAPVSSAARKKTQKSPQTVRKRPTPATSHRHSSVLSLLPLPMAPRAASLSAGSGANSGPEAISLLLQNRSISPSPYLIGLFGHNSGVTGPMTAEQAAQALLEARKRSGSVPGVKFTLSVAWHLKADHVRALKVTWSRLCDTPRANCRGILGIMERVFEKFEAKDKTLKDVFYRSAFVEGMADCTEVAKRHPQRRNARRHSDIGLSTMCSEYRENKQLNKECVANPNSIATLRDHIHFFVSLISQVVQSLEKSPQEIFDHIDRIGCYHAHLKRYGFRANMWDKLGVCLIDGIVVQDCLRGFPDACRAWTIMVAALIDRLRSAPRNFMPLPLLNFRHRGSRPMLLPPVPAEGNLARLVCPNGRRESQMSRSQVLFTLQSEDCPDDDAQDLTLNGPPQNGGKGQENSVSGAESHHRYSLGVAEMPPPTTMSAALAALGRQHQKRLSDANSACNQRSQSHQRFQCLDQLAHLTLDSKNSDGKNYSNGKISGAAHFRLAVNQNSISQQNFTHQTTFV</sequence>
<dbReference type="EMBL" id="JAKKPZ010000090">
    <property type="protein sequence ID" value="KAI1702939.1"/>
    <property type="molecule type" value="Genomic_DNA"/>
</dbReference>
<feature type="region of interest" description="Disordered" evidence="1">
    <location>
        <begin position="1"/>
        <end position="48"/>
    </location>
</feature>
<proteinExistence type="predicted"/>
<accession>A0AAD4MT77</accession>
<dbReference type="GO" id="GO:0019825">
    <property type="term" value="F:oxygen binding"/>
    <property type="evidence" value="ECO:0007669"/>
    <property type="project" value="InterPro"/>
</dbReference>
<protein>
    <submittedName>
        <fullName evidence="2">Uncharacterized protein</fullName>
    </submittedName>
</protein>
<dbReference type="Proteomes" id="UP001201812">
    <property type="component" value="Unassembled WGS sequence"/>
</dbReference>
<dbReference type="InterPro" id="IPR012292">
    <property type="entry name" value="Globin/Proto"/>
</dbReference>
<dbReference type="InterPro" id="IPR009050">
    <property type="entry name" value="Globin-like_sf"/>
</dbReference>
<reference evidence="2" key="1">
    <citation type="submission" date="2022-01" db="EMBL/GenBank/DDBJ databases">
        <title>Genome Sequence Resource for Two Populations of Ditylenchus destructor, the Migratory Endoparasitic Phytonematode.</title>
        <authorList>
            <person name="Zhang H."/>
            <person name="Lin R."/>
            <person name="Xie B."/>
        </authorList>
    </citation>
    <scope>NUCLEOTIDE SEQUENCE</scope>
    <source>
        <strain evidence="2">BazhouSP</strain>
    </source>
</reference>
<feature type="region of interest" description="Disordered" evidence="1">
    <location>
        <begin position="397"/>
        <end position="425"/>
    </location>
</feature>
<dbReference type="GO" id="GO:0020037">
    <property type="term" value="F:heme binding"/>
    <property type="evidence" value="ECO:0007669"/>
    <property type="project" value="InterPro"/>
</dbReference>
<evidence type="ECO:0000313" key="2">
    <source>
        <dbReference type="EMBL" id="KAI1702939.1"/>
    </source>
</evidence>
<comment type="caution">
    <text evidence="2">The sequence shown here is derived from an EMBL/GenBank/DDBJ whole genome shotgun (WGS) entry which is preliminary data.</text>
</comment>
<gene>
    <name evidence="2" type="ORF">DdX_15175</name>
</gene>